<feature type="transmembrane region" description="Helical" evidence="1">
    <location>
        <begin position="16"/>
        <end position="36"/>
    </location>
</feature>
<sequence length="347" mass="39479">MKPSITQKERIASLDIIRGLALLGILFINVGAYQVLIEGGPRPDYSGINGVINSLITIFIEKKFFSIFSFLFGIGFYIFASRAEARGDQPKRRFARRLMALWIIGIVHIVIFWGSILAMYAVVGFLLLPFYRAQMATIRQWLFTIITLHLLATVGQLLMSTNTALSIALNVLGNDTITIFIMFLSGFYVAKARWINHIQQYMHNIKRILYITCPFFIGFSLWIWFASQADNSHLQAIISLGAIPTTYFYLACLFILMDNKQLAKLLQPIGRVGQMALTNYLLQSLIGMMIISLMGLEVVSPSDTVVIALIIFMIQIFFSVIWLKFFTIGPFEKLWRYMTYGKKTVAK</sequence>
<feature type="transmembrane region" description="Helical" evidence="1">
    <location>
        <begin position="305"/>
        <end position="326"/>
    </location>
</feature>
<dbReference type="PATRIC" id="fig|33935.3.peg.691"/>
<dbReference type="RefSeq" id="WP_053994170.1">
    <property type="nucleotide sequence ID" value="NZ_CP065643.1"/>
</dbReference>
<organism evidence="3 4">
    <name type="scientific">Lysinibacillus macroides</name>
    <dbReference type="NCBI Taxonomy" id="33935"/>
    <lineage>
        <taxon>Bacteria</taxon>
        <taxon>Bacillati</taxon>
        <taxon>Bacillota</taxon>
        <taxon>Bacilli</taxon>
        <taxon>Bacillales</taxon>
        <taxon>Bacillaceae</taxon>
        <taxon>Lysinibacillus</taxon>
    </lineage>
</organism>
<evidence type="ECO:0000259" key="2">
    <source>
        <dbReference type="Pfam" id="PF04235"/>
    </source>
</evidence>
<dbReference type="PANTHER" id="PTHR30590">
    <property type="entry name" value="INNER MEMBRANE PROTEIN"/>
    <property type="match status" value="1"/>
</dbReference>
<keyword evidence="1" id="KW-0472">Membrane</keyword>
<dbReference type="InterPro" id="IPR007349">
    <property type="entry name" value="DUF418"/>
</dbReference>
<dbReference type="AlphaFoldDB" id="A0A0M9DM30"/>
<feature type="transmembrane region" description="Helical" evidence="1">
    <location>
        <begin position="165"/>
        <end position="188"/>
    </location>
</feature>
<dbReference type="InterPro" id="IPR052529">
    <property type="entry name" value="Bact_Transport_Assoc"/>
</dbReference>
<feature type="transmembrane region" description="Helical" evidence="1">
    <location>
        <begin position="237"/>
        <end position="256"/>
    </location>
</feature>
<name>A0A0M9DM30_9BACI</name>
<proteinExistence type="predicted"/>
<comment type="caution">
    <text evidence="3">The sequence shown here is derived from an EMBL/GenBank/DDBJ whole genome shotgun (WGS) entry which is preliminary data.</text>
</comment>
<protein>
    <recommendedName>
        <fullName evidence="2">DUF418 domain-containing protein</fullName>
    </recommendedName>
</protein>
<keyword evidence="4" id="KW-1185">Reference proteome</keyword>
<dbReference type="STRING" id="33935.ADM90_06320"/>
<gene>
    <name evidence="3" type="ORF">ADM90_06320</name>
</gene>
<feature type="transmembrane region" description="Helical" evidence="1">
    <location>
        <begin position="277"/>
        <end position="299"/>
    </location>
</feature>
<dbReference type="Pfam" id="PF04235">
    <property type="entry name" value="DUF418"/>
    <property type="match status" value="1"/>
</dbReference>
<dbReference type="OrthoDB" id="9807744at2"/>
<reference evidence="3 4" key="1">
    <citation type="submission" date="2015-07" db="EMBL/GenBank/DDBJ databases">
        <title>Genome sequencing project for genomic taxonomy and phylogenomics of Bacillus-like bacteria.</title>
        <authorList>
            <person name="Liu B."/>
            <person name="Wang J."/>
            <person name="Zhu Y."/>
            <person name="Liu G."/>
            <person name="Chen Q."/>
            <person name="Chen Z."/>
            <person name="Che J."/>
            <person name="Ge C."/>
            <person name="Shi H."/>
            <person name="Pan Z."/>
            <person name="Liu X."/>
        </authorList>
    </citation>
    <scope>NUCLEOTIDE SEQUENCE [LARGE SCALE GENOMIC DNA]</scope>
    <source>
        <strain evidence="3 4">DSM 54</strain>
    </source>
</reference>
<dbReference type="EMBL" id="LGCI01000005">
    <property type="protein sequence ID" value="KOY82932.1"/>
    <property type="molecule type" value="Genomic_DNA"/>
</dbReference>
<feature type="domain" description="DUF418" evidence="2">
    <location>
        <begin position="190"/>
        <end position="342"/>
    </location>
</feature>
<accession>A0A0M9DM30</accession>
<evidence type="ECO:0000256" key="1">
    <source>
        <dbReference type="SAM" id="Phobius"/>
    </source>
</evidence>
<dbReference type="PANTHER" id="PTHR30590:SF3">
    <property type="entry name" value="HYPOTHETICAL MEMBRANE SPANNING PROTEIN"/>
    <property type="match status" value="1"/>
</dbReference>
<evidence type="ECO:0000313" key="4">
    <source>
        <dbReference type="Proteomes" id="UP000037977"/>
    </source>
</evidence>
<keyword evidence="1" id="KW-1133">Transmembrane helix</keyword>
<keyword evidence="1" id="KW-0812">Transmembrane</keyword>
<feature type="transmembrane region" description="Helical" evidence="1">
    <location>
        <begin position="64"/>
        <end position="80"/>
    </location>
</feature>
<dbReference type="Proteomes" id="UP000037977">
    <property type="component" value="Unassembled WGS sequence"/>
</dbReference>
<feature type="transmembrane region" description="Helical" evidence="1">
    <location>
        <begin position="100"/>
        <end position="128"/>
    </location>
</feature>
<evidence type="ECO:0000313" key="3">
    <source>
        <dbReference type="EMBL" id="KOY82932.1"/>
    </source>
</evidence>
<feature type="transmembrane region" description="Helical" evidence="1">
    <location>
        <begin position="208"/>
        <end position="225"/>
    </location>
</feature>